<gene>
    <name evidence="8" type="ORF">EDD27_4027</name>
</gene>
<dbReference type="InterPro" id="IPR001128">
    <property type="entry name" value="Cyt_P450"/>
</dbReference>
<keyword evidence="6 7" id="KW-0503">Monooxygenase</keyword>
<dbReference type="SUPFAM" id="SSF48264">
    <property type="entry name" value="Cytochrome P450"/>
    <property type="match status" value="1"/>
</dbReference>
<dbReference type="RefSeq" id="WP_127933725.1">
    <property type="nucleotide sequence ID" value="NZ_SAUN01000001.1"/>
</dbReference>
<dbReference type="GO" id="GO:0004497">
    <property type="term" value="F:monooxygenase activity"/>
    <property type="evidence" value="ECO:0007669"/>
    <property type="project" value="UniProtKB-KW"/>
</dbReference>
<dbReference type="InterPro" id="IPR036396">
    <property type="entry name" value="Cyt_P450_sf"/>
</dbReference>
<dbReference type="PROSITE" id="PS00086">
    <property type="entry name" value="CYTOCHROME_P450"/>
    <property type="match status" value="1"/>
</dbReference>
<dbReference type="GO" id="GO:0005506">
    <property type="term" value="F:iron ion binding"/>
    <property type="evidence" value="ECO:0007669"/>
    <property type="project" value="InterPro"/>
</dbReference>
<accession>A0A438M706</accession>
<keyword evidence="5 7" id="KW-0408">Iron</keyword>
<dbReference type="Pfam" id="PF00067">
    <property type="entry name" value="p450"/>
    <property type="match status" value="1"/>
</dbReference>
<protein>
    <submittedName>
        <fullName evidence="8">Cytochrome P450</fullName>
    </submittedName>
</protein>
<dbReference type="PANTHER" id="PTHR46696:SF1">
    <property type="entry name" value="CYTOCHROME P450 YJIB-RELATED"/>
    <property type="match status" value="1"/>
</dbReference>
<dbReference type="InterPro" id="IPR017972">
    <property type="entry name" value="Cyt_P450_CS"/>
</dbReference>
<reference evidence="8 9" key="1">
    <citation type="submission" date="2019-01" db="EMBL/GenBank/DDBJ databases">
        <title>Sequencing the genomes of 1000 actinobacteria strains.</title>
        <authorList>
            <person name="Klenk H.-P."/>
        </authorList>
    </citation>
    <scope>NUCLEOTIDE SEQUENCE [LARGE SCALE GENOMIC DNA]</scope>
    <source>
        <strain evidence="8 9">DSM 43925</strain>
    </source>
</reference>
<dbReference type="PANTHER" id="PTHR46696">
    <property type="entry name" value="P450, PUTATIVE (EUROFUNG)-RELATED"/>
    <property type="match status" value="1"/>
</dbReference>
<dbReference type="GO" id="GO:0020037">
    <property type="term" value="F:heme binding"/>
    <property type="evidence" value="ECO:0007669"/>
    <property type="project" value="InterPro"/>
</dbReference>
<dbReference type="OrthoDB" id="4133219at2"/>
<dbReference type="Gene3D" id="1.10.630.10">
    <property type="entry name" value="Cytochrome P450"/>
    <property type="match status" value="1"/>
</dbReference>
<proteinExistence type="inferred from homology"/>
<keyword evidence="9" id="KW-1185">Reference proteome</keyword>
<evidence type="ECO:0000256" key="6">
    <source>
        <dbReference type="ARBA" id="ARBA00023033"/>
    </source>
</evidence>
<evidence type="ECO:0000256" key="1">
    <source>
        <dbReference type="ARBA" id="ARBA00010617"/>
    </source>
</evidence>
<dbReference type="CDD" id="cd11030">
    <property type="entry name" value="CYP105-like"/>
    <property type="match status" value="1"/>
</dbReference>
<dbReference type="PRINTS" id="PR00385">
    <property type="entry name" value="P450"/>
</dbReference>
<dbReference type="FunFam" id="1.10.630.10:FF:000018">
    <property type="entry name" value="Cytochrome P450 monooxygenase"/>
    <property type="match status" value="1"/>
</dbReference>
<keyword evidence="3 7" id="KW-0479">Metal-binding</keyword>
<dbReference type="GO" id="GO:0016705">
    <property type="term" value="F:oxidoreductase activity, acting on paired donors, with incorporation or reduction of molecular oxygen"/>
    <property type="evidence" value="ECO:0007669"/>
    <property type="project" value="InterPro"/>
</dbReference>
<dbReference type="Proteomes" id="UP000284824">
    <property type="component" value="Unassembled WGS sequence"/>
</dbReference>
<evidence type="ECO:0000256" key="3">
    <source>
        <dbReference type="ARBA" id="ARBA00022723"/>
    </source>
</evidence>
<dbReference type="EMBL" id="SAUN01000001">
    <property type="protein sequence ID" value="RVX41486.1"/>
    <property type="molecule type" value="Genomic_DNA"/>
</dbReference>
<evidence type="ECO:0000256" key="4">
    <source>
        <dbReference type="ARBA" id="ARBA00023002"/>
    </source>
</evidence>
<keyword evidence="2 7" id="KW-0349">Heme</keyword>
<keyword evidence="4 7" id="KW-0560">Oxidoreductase</keyword>
<evidence type="ECO:0000313" key="8">
    <source>
        <dbReference type="EMBL" id="RVX41486.1"/>
    </source>
</evidence>
<sequence length="402" mass="44340">MSEIPTIPLPPLHGDPIPYHAEDYQRLRAEGPVVRLPIATGGPDVWLVTQYAEVRKVLSDPAHFSNAARGPHGRLADRSDESLKGFIIGNPLMYDPPEHTRLRRLLTGQFTVARMRHLRPRIEQIVTEHLDAMEAAGPPADLVQAFSLPVPSLVICELLGVPYADREDFQRRSNRLLDMTLDREAHAANTAEMNAYMSELIRRERAEPGEALLGLLVREHGDELTDDELLGIGNTLLVAGHETTANMLSLGTLLLLHRPEQAAVIRDEPDAVTPAVEELLRYLSVAHRAGPPRHATEDITLGSRQIKAGDLLIPSLLAANRDEAFVKEPDELDVTRDAGGHIAFGHGVHHCLGAPLARVEMQVAFPALLQRFPGLKPAAPFESLRFRLQSTVYGVESLPVTW</sequence>
<evidence type="ECO:0000256" key="5">
    <source>
        <dbReference type="ARBA" id="ARBA00023004"/>
    </source>
</evidence>
<evidence type="ECO:0000256" key="2">
    <source>
        <dbReference type="ARBA" id="ARBA00022617"/>
    </source>
</evidence>
<dbReference type="InterPro" id="IPR002397">
    <property type="entry name" value="Cyt_P450_B"/>
</dbReference>
<evidence type="ECO:0000313" key="9">
    <source>
        <dbReference type="Proteomes" id="UP000284824"/>
    </source>
</evidence>
<comment type="caution">
    <text evidence="8">The sequence shown here is derived from an EMBL/GenBank/DDBJ whole genome shotgun (WGS) entry which is preliminary data.</text>
</comment>
<evidence type="ECO:0000256" key="7">
    <source>
        <dbReference type="RuleBase" id="RU000461"/>
    </source>
</evidence>
<name>A0A438M706_9ACTN</name>
<dbReference type="PRINTS" id="PR00359">
    <property type="entry name" value="BP450"/>
</dbReference>
<comment type="similarity">
    <text evidence="1 7">Belongs to the cytochrome P450 family.</text>
</comment>
<dbReference type="AlphaFoldDB" id="A0A438M706"/>
<organism evidence="8 9">
    <name type="scientific">Nonomuraea polychroma</name>
    <dbReference type="NCBI Taxonomy" id="46176"/>
    <lineage>
        <taxon>Bacteria</taxon>
        <taxon>Bacillati</taxon>
        <taxon>Actinomycetota</taxon>
        <taxon>Actinomycetes</taxon>
        <taxon>Streptosporangiales</taxon>
        <taxon>Streptosporangiaceae</taxon>
        <taxon>Nonomuraea</taxon>
    </lineage>
</organism>